<dbReference type="EMBL" id="QAYG01000004">
    <property type="protein sequence ID" value="PTW60586.1"/>
    <property type="molecule type" value="Genomic_DNA"/>
</dbReference>
<proteinExistence type="predicted"/>
<feature type="transmembrane region" description="Helical" evidence="6">
    <location>
        <begin position="122"/>
        <end position="147"/>
    </location>
</feature>
<evidence type="ECO:0000256" key="2">
    <source>
        <dbReference type="ARBA" id="ARBA00022475"/>
    </source>
</evidence>
<evidence type="ECO:0000256" key="5">
    <source>
        <dbReference type="ARBA" id="ARBA00023136"/>
    </source>
</evidence>
<dbReference type="OrthoDB" id="9804822at2"/>
<protein>
    <submittedName>
        <fullName evidence="7">Threonine/homoserine/homoserine lactone efflux protein</fullName>
    </submittedName>
</protein>
<keyword evidence="5 6" id="KW-0472">Membrane</keyword>
<name>A0A2T5VA03_9HYPH</name>
<dbReference type="PANTHER" id="PTHR30086:SF20">
    <property type="entry name" value="ARGININE EXPORTER PROTEIN ARGO-RELATED"/>
    <property type="match status" value="1"/>
</dbReference>
<keyword evidence="3 6" id="KW-0812">Transmembrane</keyword>
<evidence type="ECO:0000256" key="4">
    <source>
        <dbReference type="ARBA" id="ARBA00022989"/>
    </source>
</evidence>
<keyword evidence="4 6" id="KW-1133">Transmembrane helix</keyword>
<comment type="caution">
    <text evidence="7">The sequence shown here is derived from an EMBL/GenBank/DDBJ whole genome shotgun (WGS) entry which is preliminary data.</text>
</comment>
<evidence type="ECO:0000313" key="8">
    <source>
        <dbReference type="Proteomes" id="UP000244081"/>
    </source>
</evidence>
<comment type="subcellular location">
    <subcellularLocation>
        <location evidence="1">Cell membrane</location>
        <topology evidence="1">Multi-pass membrane protein</topology>
    </subcellularLocation>
</comment>
<dbReference type="AlphaFoldDB" id="A0A2T5VA03"/>
<feature type="transmembrane region" description="Helical" evidence="6">
    <location>
        <begin position="39"/>
        <end position="64"/>
    </location>
</feature>
<gene>
    <name evidence="7" type="ORF">C8N35_104211</name>
</gene>
<accession>A0A2T5VA03</accession>
<dbReference type="Pfam" id="PF01810">
    <property type="entry name" value="LysE"/>
    <property type="match status" value="1"/>
</dbReference>
<dbReference type="RefSeq" id="WP_107990187.1">
    <property type="nucleotide sequence ID" value="NZ_QAYG01000004.1"/>
</dbReference>
<evidence type="ECO:0000313" key="7">
    <source>
        <dbReference type="EMBL" id="PTW60586.1"/>
    </source>
</evidence>
<dbReference type="PANTHER" id="PTHR30086">
    <property type="entry name" value="ARGININE EXPORTER PROTEIN ARGO"/>
    <property type="match status" value="1"/>
</dbReference>
<evidence type="ECO:0000256" key="1">
    <source>
        <dbReference type="ARBA" id="ARBA00004651"/>
    </source>
</evidence>
<evidence type="ECO:0000256" key="3">
    <source>
        <dbReference type="ARBA" id="ARBA00022692"/>
    </source>
</evidence>
<keyword evidence="2" id="KW-1003">Cell membrane</keyword>
<feature type="transmembrane region" description="Helical" evidence="6">
    <location>
        <begin position="153"/>
        <end position="181"/>
    </location>
</feature>
<dbReference type="InterPro" id="IPR001123">
    <property type="entry name" value="LeuE-type"/>
</dbReference>
<dbReference type="Proteomes" id="UP000244081">
    <property type="component" value="Unassembled WGS sequence"/>
</dbReference>
<feature type="transmembrane region" description="Helical" evidence="6">
    <location>
        <begin position="193"/>
        <end position="212"/>
    </location>
</feature>
<reference evidence="7 8" key="1">
    <citation type="submission" date="2018-04" db="EMBL/GenBank/DDBJ databases">
        <title>Genomic Encyclopedia of Archaeal and Bacterial Type Strains, Phase II (KMG-II): from individual species to whole genera.</title>
        <authorList>
            <person name="Goeker M."/>
        </authorList>
    </citation>
    <scope>NUCLEOTIDE SEQUENCE [LARGE SCALE GENOMIC DNA]</scope>
    <source>
        <strain evidence="7 8">DSM 23382</strain>
    </source>
</reference>
<evidence type="ECO:0000256" key="6">
    <source>
        <dbReference type="SAM" id="Phobius"/>
    </source>
</evidence>
<dbReference type="GO" id="GO:0015171">
    <property type="term" value="F:amino acid transmembrane transporter activity"/>
    <property type="evidence" value="ECO:0007669"/>
    <property type="project" value="TreeGrafter"/>
</dbReference>
<organism evidence="7 8">
    <name type="scientific">Breoghania corrubedonensis</name>
    <dbReference type="NCBI Taxonomy" id="665038"/>
    <lineage>
        <taxon>Bacteria</taxon>
        <taxon>Pseudomonadati</taxon>
        <taxon>Pseudomonadota</taxon>
        <taxon>Alphaproteobacteria</taxon>
        <taxon>Hyphomicrobiales</taxon>
        <taxon>Stappiaceae</taxon>
        <taxon>Breoghania</taxon>
    </lineage>
</organism>
<feature type="transmembrane region" description="Helical" evidence="6">
    <location>
        <begin position="6"/>
        <end position="27"/>
    </location>
</feature>
<dbReference type="GO" id="GO:0005886">
    <property type="term" value="C:plasma membrane"/>
    <property type="evidence" value="ECO:0007669"/>
    <property type="project" value="UniProtKB-SubCell"/>
</dbReference>
<feature type="transmembrane region" description="Helical" evidence="6">
    <location>
        <begin position="70"/>
        <end position="87"/>
    </location>
</feature>
<keyword evidence="8" id="KW-1185">Reference proteome</keyword>
<sequence>MIELFALFALTEIVMSASPGPAVFLVLSKSLRHGARAGLVASAGILGVNVVFFILSAAGLGVAIAGSQSLYLMIKFIGAAYLAWSAWEALHAAFQAMHNGIDVVSGRPLTTSVDKTKLGNSLLAGITVQASSIKNLVIFLAIIPQFIDPSGAVVVQFAALCLISVLVELPILAGYALLASYFARRVQQTRFEIVLNLASGVILLAIAGMIVFPRGGQEVTSSITATIVGSL</sequence>